<reference evidence="1 2" key="1">
    <citation type="submission" date="2017-05" db="EMBL/GenBank/DDBJ databases">
        <title>Isolation of Rhodococcus sp. S2-17 biodegrading of BP-3.</title>
        <authorList>
            <person name="Lee Y."/>
            <person name="Kim K.H."/>
            <person name="Chun B.H."/>
            <person name="Jung H.S."/>
            <person name="Jeon C.O."/>
        </authorList>
    </citation>
    <scope>NUCLEOTIDE SEQUENCE [LARGE SCALE GENOMIC DNA]</scope>
    <source>
        <strain evidence="1 2">S2-17</strain>
        <plasmid evidence="2">prb29</plasmid>
    </source>
</reference>
<geneLocation type="plasmid" evidence="2">
    <name>prb29</name>
</geneLocation>
<sequence>MDSATVAAYAAILAAVLSAWTAHSVNKRKESADAKQFLRESRQEAYANGLHVLNDVVQALLRLKTALLKPQPDREDVHSRISDIDVKVGFAGQAMTLIYLVGSPEMLPILDDPINKFNEFKNDHLDPFQHRHFPPTGPGESEYPGTGVCEAMVRDSPTLVAELGGLIPTLETFLRDFQQQGRRDLDPDQHPRRIRRLWGASRSRLVRLWGRIVSRNPIREGP</sequence>
<accession>A0A2S2C7S2</accession>
<dbReference type="KEGG" id="roz:CBI38_36680"/>
<keyword evidence="1" id="KW-0614">Plasmid</keyword>
<name>A0A2S2C7S2_9NOCA</name>
<organism evidence="1 2">
    <name type="scientific">Rhodococcus oxybenzonivorans</name>
    <dbReference type="NCBI Taxonomy" id="1990687"/>
    <lineage>
        <taxon>Bacteria</taxon>
        <taxon>Bacillati</taxon>
        <taxon>Actinomycetota</taxon>
        <taxon>Actinomycetes</taxon>
        <taxon>Mycobacteriales</taxon>
        <taxon>Nocardiaceae</taxon>
        <taxon>Rhodococcus</taxon>
    </lineage>
</organism>
<gene>
    <name evidence="1" type="ORF">CBI38_36680</name>
</gene>
<dbReference type="EMBL" id="CP021356">
    <property type="protein sequence ID" value="AWK76915.1"/>
    <property type="molecule type" value="Genomic_DNA"/>
</dbReference>
<protein>
    <submittedName>
        <fullName evidence="1">Uncharacterized protein</fullName>
    </submittedName>
</protein>
<dbReference type="RefSeq" id="WP_109336331.1">
    <property type="nucleotide sequence ID" value="NZ_CP021356.1"/>
</dbReference>
<keyword evidence="2" id="KW-1185">Reference proteome</keyword>
<evidence type="ECO:0000313" key="2">
    <source>
        <dbReference type="Proteomes" id="UP000245711"/>
    </source>
</evidence>
<proteinExistence type="predicted"/>
<evidence type="ECO:0000313" key="1">
    <source>
        <dbReference type="EMBL" id="AWK76915.1"/>
    </source>
</evidence>
<dbReference type="AlphaFoldDB" id="A0A2S2C7S2"/>
<dbReference type="Proteomes" id="UP000245711">
    <property type="component" value="Plasmid pRB29"/>
</dbReference>